<name>A0A917G691_9NOCA</name>
<evidence type="ECO:0000256" key="5">
    <source>
        <dbReference type="SAM" id="Phobius"/>
    </source>
</evidence>
<accession>A0A917G691</accession>
<evidence type="ECO:0000256" key="3">
    <source>
        <dbReference type="ARBA" id="ARBA00022989"/>
    </source>
</evidence>
<dbReference type="Gene3D" id="1.20.1720.10">
    <property type="entry name" value="Multidrug resistance protein D"/>
    <property type="match status" value="1"/>
</dbReference>
<dbReference type="Pfam" id="PF07690">
    <property type="entry name" value="MFS_1"/>
    <property type="match status" value="1"/>
</dbReference>
<keyword evidence="8" id="KW-1185">Reference proteome</keyword>
<feature type="transmembrane region" description="Helical" evidence="5">
    <location>
        <begin position="116"/>
        <end position="138"/>
    </location>
</feature>
<dbReference type="PANTHER" id="PTHR42718:SF39">
    <property type="entry name" value="ACTINORHODIN TRANSPORTER-RELATED"/>
    <property type="match status" value="1"/>
</dbReference>
<protein>
    <submittedName>
        <fullName evidence="7">MFS transporter</fullName>
    </submittedName>
</protein>
<feature type="transmembrane region" description="Helical" evidence="5">
    <location>
        <begin position="249"/>
        <end position="274"/>
    </location>
</feature>
<organism evidence="7 8">
    <name type="scientific">Rhodococcoides trifolii</name>
    <dbReference type="NCBI Taxonomy" id="908250"/>
    <lineage>
        <taxon>Bacteria</taxon>
        <taxon>Bacillati</taxon>
        <taxon>Actinomycetota</taxon>
        <taxon>Actinomycetes</taxon>
        <taxon>Mycobacteriales</taxon>
        <taxon>Nocardiaceae</taxon>
        <taxon>Rhodococcoides</taxon>
    </lineage>
</organism>
<dbReference type="InterPro" id="IPR020846">
    <property type="entry name" value="MFS_dom"/>
</dbReference>
<evidence type="ECO:0000313" key="8">
    <source>
        <dbReference type="Proteomes" id="UP000654257"/>
    </source>
</evidence>
<dbReference type="InterPro" id="IPR036259">
    <property type="entry name" value="MFS_trans_sf"/>
</dbReference>
<feature type="transmembrane region" description="Helical" evidence="5">
    <location>
        <begin position="150"/>
        <end position="170"/>
    </location>
</feature>
<dbReference type="PROSITE" id="PS50850">
    <property type="entry name" value="MFS"/>
    <property type="match status" value="1"/>
</dbReference>
<dbReference type="AlphaFoldDB" id="A0A917G691"/>
<evidence type="ECO:0000313" key="7">
    <source>
        <dbReference type="EMBL" id="GGG24415.1"/>
    </source>
</evidence>
<dbReference type="GO" id="GO:0022857">
    <property type="term" value="F:transmembrane transporter activity"/>
    <property type="evidence" value="ECO:0007669"/>
    <property type="project" value="InterPro"/>
</dbReference>
<dbReference type="PRINTS" id="PR01036">
    <property type="entry name" value="TCRTETB"/>
</dbReference>
<evidence type="ECO:0000259" key="6">
    <source>
        <dbReference type="PROSITE" id="PS50850"/>
    </source>
</evidence>
<evidence type="ECO:0000256" key="2">
    <source>
        <dbReference type="ARBA" id="ARBA00022692"/>
    </source>
</evidence>
<feature type="transmembrane region" description="Helical" evidence="5">
    <location>
        <begin position="208"/>
        <end position="228"/>
    </location>
</feature>
<feature type="transmembrane region" description="Helical" evidence="5">
    <location>
        <begin position="286"/>
        <end position="309"/>
    </location>
</feature>
<feature type="transmembrane region" description="Helical" evidence="5">
    <location>
        <begin position="391"/>
        <end position="408"/>
    </location>
</feature>
<evidence type="ECO:0000256" key="4">
    <source>
        <dbReference type="ARBA" id="ARBA00023136"/>
    </source>
</evidence>
<feature type="transmembrane region" description="Helical" evidence="5">
    <location>
        <begin position="346"/>
        <end position="370"/>
    </location>
</feature>
<dbReference type="EMBL" id="BMCU01000005">
    <property type="protein sequence ID" value="GGG24415.1"/>
    <property type="molecule type" value="Genomic_DNA"/>
</dbReference>
<dbReference type="GO" id="GO:0005886">
    <property type="term" value="C:plasma membrane"/>
    <property type="evidence" value="ECO:0007669"/>
    <property type="project" value="UniProtKB-SubCell"/>
</dbReference>
<comment type="caution">
    <text evidence="7">The sequence shown here is derived from an EMBL/GenBank/DDBJ whole genome shotgun (WGS) entry which is preliminary data.</text>
</comment>
<keyword evidence="4 5" id="KW-0472">Membrane</keyword>
<comment type="subcellular location">
    <subcellularLocation>
        <location evidence="1">Cell membrane</location>
        <topology evidence="1">Multi-pass membrane protein</topology>
    </subcellularLocation>
</comment>
<proteinExistence type="predicted"/>
<feature type="transmembrane region" description="Helical" evidence="5">
    <location>
        <begin position="316"/>
        <end position="334"/>
    </location>
</feature>
<dbReference type="CDD" id="cd17321">
    <property type="entry name" value="MFS_MMR_MDR_like"/>
    <property type="match status" value="1"/>
</dbReference>
<dbReference type="InterPro" id="IPR011701">
    <property type="entry name" value="MFS"/>
</dbReference>
<reference evidence="7" key="1">
    <citation type="journal article" date="2014" name="Int. J. Syst. Evol. Microbiol.">
        <title>Complete genome sequence of Corynebacterium casei LMG S-19264T (=DSM 44701T), isolated from a smear-ripened cheese.</title>
        <authorList>
            <consortium name="US DOE Joint Genome Institute (JGI-PGF)"/>
            <person name="Walter F."/>
            <person name="Albersmeier A."/>
            <person name="Kalinowski J."/>
            <person name="Ruckert C."/>
        </authorList>
    </citation>
    <scope>NUCLEOTIDE SEQUENCE</scope>
    <source>
        <strain evidence="7">CCM 7905</strain>
    </source>
</reference>
<feature type="domain" description="Major facilitator superfamily (MFS) profile" evidence="6">
    <location>
        <begin position="1"/>
        <end position="447"/>
    </location>
</feature>
<feature type="transmembrane region" description="Helical" evidence="5">
    <location>
        <begin position="182"/>
        <end position="202"/>
    </location>
</feature>
<dbReference type="Proteomes" id="UP000654257">
    <property type="component" value="Unassembled WGS sequence"/>
</dbReference>
<dbReference type="SUPFAM" id="SSF103473">
    <property type="entry name" value="MFS general substrate transporter"/>
    <property type="match status" value="1"/>
</dbReference>
<evidence type="ECO:0000256" key="1">
    <source>
        <dbReference type="ARBA" id="ARBA00004651"/>
    </source>
</evidence>
<keyword evidence="2 5" id="KW-0812">Transmembrane</keyword>
<dbReference type="PANTHER" id="PTHR42718">
    <property type="entry name" value="MAJOR FACILITATOR SUPERFAMILY MULTIDRUG TRANSPORTER MFSC"/>
    <property type="match status" value="1"/>
</dbReference>
<gene>
    <name evidence="7" type="ORF">GCM10007304_42830</name>
</gene>
<keyword evidence="3 5" id="KW-1133">Transmembrane helix</keyword>
<feature type="transmembrane region" description="Helical" evidence="5">
    <location>
        <begin position="56"/>
        <end position="76"/>
    </location>
</feature>
<dbReference type="Gene3D" id="1.20.1250.20">
    <property type="entry name" value="MFS general substrate transporter like domains"/>
    <property type="match status" value="1"/>
</dbReference>
<feature type="transmembrane region" description="Helical" evidence="5">
    <location>
        <begin position="24"/>
        <end position="44"/>
    </location>
</feature>
<reference evidence="7" key="2">
    <citation type="submission" date="2020-09" db="EMBL/GenBank/DDBJ databases">
        <authorList>
            <person name="Sun Q."/>
            <person name="Sedlacek I."/>
        </authorList>
    </citation>
    <scope>NUCLEOTIDE SEQUENCE</scope>
    <source>
        <strain evidence="7">CCM 7905</strain>
    </source>
</reference>
<sequence length="463" mass="47102">MQMIDVTVVTVALPPIAQDLDASAAAQVWIPTAYLLAFACALLTMARLGDVFGRRFLFVAGAVSFALASVACAVAPDSHYLIAARVAQGVAGAAMSAQTVAIVTAAYRDSLRTRAFALYGAVAGLAGLAGPSVGGLLIDLDVGGLGWRAIFLVNVPVGALTAALGGSALSRRVNGTRDPGTRFDPIGSALWSLGTVLTVYPIVVDLSFLATVTTAGTGATLLATFVVYERIRAARGLHVLMLVELFAQRAFASGCTVSALLYGTFTGFVLTVSITMQSGLGKSATTVGLLTVPFAAGAVLASLAAPALFFRYDSRVVPGGALMLSASLGVIGGLSEQLSDPTVLRWVTVPLFFAGAGLGAMIAPLQSTVVAGIDSTAIGSASGMLPTVQQIGSAVGTAAAGAALFSGLPPRPTSFDYLTAQQSVLFAMSAVMAFAAALAFTLPRTDHHSVAGESGDRESRRVH</sequence>
<feature type="transmembrane region" description="Helical" evidence="5">
    <location>
        <begin position="420"/>
        <end position="442"/>
    </location>
</feature>
<feature type="transmembrane region" description="Helical" evidence="5">
    <location>
        <begin position="82"/>
        <end position="104"/>
    </location>
</feature>